<accession>A0A2Y8ZUE3</accession>
<feature type="transmembrane region" description="Helical" evidence="2">
    <location>
        <begin position="160"/>
        <end position="180"/>
    </location>
</feature>
<gene>
    <name evidence="3" type="ORF">SAMN04489750_3350</name>
</gene>
<organism evidence="3 4">
    <name type="scientific">Branchiibius hedensis</name>
    <dbReference type="NCBI Taxonomy" id="672460"/>
    <lineage>
        <taxon>Bacteria</taxon>
        <taxon>Bacillati</taxon>
        <taxon>Actinomycetota</taxon>
        <taxon>Actinomycetes</taxon>
        <taxon>Micrococcales</taxon>
        <taxon>Dermacoccaceae</taxon>
        <taxon>Branchiibius</taxon>
    </lineage>
</organism>
<feature type="region of interest" description="Disordered" evidence="1">
    <location>
        <begin position="1"/>
        <end position="20"/>
    </location>
</feature>
<keyword evidence="4" id="KW-1185">Reference proteome</keyword>
<dbReference type="RefSeq" id="WP_109687593.1">
    <property type="nucleotide sequence ID" value="NZ_QGDN01000001.1"/>
</dbReference>
<sequence length="263" mass="27832">MTTDTQTTPPITSGEMGGDRTPMTRLIEVELRKMVDTRAGRWMLIAMGVLVIVVTGSLLIWGHPQEMTFKGFLGLNTLVLGVIMPIIGVMAGTAEWTQRTGLVTFTLEPRRGRVIVAKVVAAIVLGLLVIAIAIAASAIAQVIAGGVRGADGGWDGSVGLLLGVIVGLLIFVLQGLAFGFAFLNTPLAIVATFVLPTIWTAASSLATWLDKAAVWLDLNRVTGPLLDGELHGSDWAHLATGAAVWVGIPMAIGVWRVLHREVK</sequence>
<keyword evidence="2" id="KW-0472">Membrane</keyword>
<evidence type="ECO:0000313" key="3">
    <source>
        <dbReference type="EMBL" id="SSA35971.1"/>
    </source>
</evidence>
<feature type="transmembrane region" description="Helical" evidence="2">
    <location>
        <begin position="73"/>
        <end position="94"/>
    </location>
</feature>
<evidence type="ECO:0000256" key="2">
    <source>
        <dbReference type="SAM" id="Phobius"/>
    </source>
</evidence>
<reference evidence="4" key="1">
    <citation type="submission" date="2016-10" db="EMBL/GenBank/DDBJ databases">
        <authorList>
            <person name="Varghese N."/>
            <person name="Submissions S."/>
        </authorList>
    </citation>
    <scope>NUCLEOTIDE SEQUENCE [LARGE SCALE GENOMIC DNA]</scope>
    <source>
        <strain evidence="4">DSM 22951</strain>
    </source>
</reference>
<evidence type="ECO:0008006" key="5">
    <source>
        <dbReference type="Google" id="ProtNLM"/>
    </source>
</evidence>
<name>A0A2Y8ZUE3_9MICO</name>
<dbReference type="EMBL" id="UESZ01000001">
    <property type="protein sequence ID" value="SSA35971.1"/>
    <property type="molecule type" value="Genomic_DNA"/>
</dbReference>
<dbReference type="AlphaFoldDB" id="A0A2Y8ZUE3"/>
<feature type="compositionally biased region" description="Low complexity" evidence="1">
    <location>
        <begin position="1"/>
        <end position="12"/>
    </location>
</feature>
<feature type="transmembrane region" description="Helical" evidence="2">
    <location>
        <begin position="187"/>
        <end position="209"/>
    </location>
</feature>
<feature type="transmembrane region" description="Helical" evidence="2">
    <location>
        <begin position="235"/>
        <end position="258"/>
    </location>
</feature>
<feature type="transmembrane region" description="Helical" evidence="2">
    <location>
        <begin position="115"/>
        <end position="140"/>
    </location>
</feature>
<protein>
    <recommendedName>
        <fullName evidence="5">ABC-2 family transporter protein</fullName>
    </recommendedName>
</protein>
<feature type="transmembrane region" description="Helical" evidence="2">
    <location>
        <begin position="42"/>
        <end position="61"/>
    </location>
</feature>
<evidence type="ECO:0000256" key="1">
    <source>
        <dbReference type="SAM" id="MobiDB-lite"/>
    </source>
</evidence>
<dbReference type="Proteomes" id="UP000250028">
    <property type="component" value="Unassembled WGS sequence"/>
</dbReference>
<evidence type="ECO:0000313" key="4">
    <source>
        <dbReference type="Proteomes" id="UP000250028"/>
    </source>
</evidence>
<proteinExistence type="predicted"/>
<keyword evidence="2" id="KW-1133">Transmembrane helix</keyword>
<dbReference type="OrthoDB" id="3822725at2"/>
<keyword evidence="2" id="KW-0812">Transmembrane</keyword>